<dbReference type="Gene3D" id="3.10.100.10">
    <property type="entry name" value="Mannose-Binding Protein A, subunit A"/>
    <property type="match status" value="1"/>
</dbReference>
<keyword evidence="1" id="KW-0732">Signal</keyword>
<comment type="caution">
    <text evidence="5">The sequence shown here is derived from an EMBL/GenBank/DDBJ whole genome shotgun (WGS) entry which is preliminary data.</text>
</comment>
<proteinExistence type="predicted"/>
<feature type="region of interest" description="Disordered" evidence="3">
    <location>
        <begin position="212"/>
        <end position="271"/>
    </location>
</feature>
<dbReference type="Proteomes" id="UP000762676">
    <property type="component" value="Unassembled WGS sequence"/>
</dbReference>
<dbReference type="InterPro" id="IPR001304">
    <property type="entry name" value="C-type_lectin-like"/>
</dbReference>
<dbReference type="InterPro" id="IPR000436">
    <property type="entry name" value="Sushi_SCR_CCP_dom"/>
</dbReference>
<dbReference type="SUPFAM" id="SSF56436">
    <property type="entry name" value="C-type lectin-like"/>
    <property type="match status" value="1"/>
</dbReference>
<dbReference type="Pfam" id="PF00059">
    <property type="entry name" value="Lectin_C"/>
    <property type="match status" value="1"/>
</dbReference>
<sequence length="271" mass="29797">MQRKLPTQMLRIYHSQISATTCPLDKLNPHVNTSEERSEVPIGTSVTYSCVETYYEVSGDTVRGCDVSGSLTGTALQCGQGCPPGWYFLRETLSCYHQFDTKIRFSEAEAACASHGAILSTSKSSAENDLLLRLRQGDAWIGLNDTSSENNFVWSDGSPLIYARWHRGEPNNWGSGEDCAVMRPGGTWDDRSCGRKYRYFCKMPYPASTGTTTTTTMNPETPTWPPVTTMKTETPTWPTPTTMKPTTPTTPTTPGPSTGQTTLTTTKGKDC</sequence>
<feature type="domain" description="C-type lectin" evidence="4">
    <location>
        <begin position="95"/>
        <end position="202"/>
    </location>
</feature>
<dbReference type="EMBL" id="BMAT01008536">
    <property type="protein sequence ID" value="GFR87341.1"/>
    <property type="molecule type" value="Genomic_DNA"/>
</dbReference>
<evidence type="ECO:0000256" key="2">
    <source>
        <dbReference type="ARBA" id="ARBA00023157"/>
    </source>
</evidence>
<dbReference type="PANTHER" id="PTHR22803">
    <property type="entry name" value="MANNOSE, PHOSPHOLIPASE, LECTIN RECEPTOR RELATED"/>
    <property type="match status" value="1"/>
</dbReference>
<dbReference type="InterPro" id="IPR016186">
    <property type="entry name" value="C-type_lectin-like/link_sf"/>
</dbReference>
<reference evidence="5 6" key="1">
    <citation type="journal article" date="2021" name="Elife">
        <title>Chloroplast acquisition without the gene transfer in kleptoplastic sea slugs, Plakobranchus ocellatus.</title>
        <authorList>
            <person name="Maeda T."/>
            <person name="Takahashi S."/>
            <person name="Yoshida T."/>
            <person name="Shimamura S."/>
            <person name="Takaki Y."/>
            <person name="Nagai Y."/>
            <person name="Toyoda A."/>
            <person name="Suzuki Y."/>
            <person name="Arimoto A."/>
            <person name="Ishii H."/>
            <person name="Satoh N."/>
            <person name="Nishiyama T."/>
            <person name="Hasebe M."/>
            <person name="Maruyama T."/>
            <person name="Minagawa J."/>
            <person name="Obokata J."/>
            <person name="Shigenobu S."/>
        </authorList>
    </citation>
    <scope>NUCLEOTIDE SEQUENCE [LARGE SCALE GENOMIC DNA]</scope>
</reference>
<dbReference type="AlphaFoldDB" id="A0AAV4GPZ4"/>
<organism evidence="5 6">
    <name type="scientific">Elysia marginata</name>
    <dbReference type="NCBI Taxonomy" id="1093978"/>
    <lineage>
        <taxon>Eukaryota</taxon>
        <taxon>Metazoa</taxon>
        <taxon>Spiralia</taxon>
        <taxon>Lophotrochozoa</taxon>
        <taxon>Mollusca</taxon>
        <taxon>Gastropoda</taxon>
        <taxon>Heterobranchia</taxon>
        <taxon>Euthyneura</taxon>
        <taxon>Panpulmonata</taxon>
        <taxon>Sacoglossa</taxon>
        <taxon>Placobranchoidea</taxon>
        <taxon>Plakobranchidae</taxon>
        <taxon>Elysia</taxon>
    </lineage>
</organism>
<dbReference type="PROSITE" id="PS50041">
    <property type="entry name" value="C_TYPE_LECTIN_2"/>
    <property type="match status" value="1"/>
</dbReference>
<keyword evidence="2" id="KW-1015">Disulfide bond</keyword>
<dbReference type="SMART" id="SM00034">
    <property type="entry name" value="CLECT"/>
    <property type="match status" value="1"/>
</dbReference>
<protein>
    <submittedName>
        <fullName evidence="5">Mannose-binding protein C</fullName>
    </submittedName>
</protein>
<evidence type="ECO:0000259" key="4">
    <source>
        <dbReference type="PROSITE" id="PS50041"/>
    </source>
</evidence>
<dbReference type="InterPro" id="IPR050111">
    <property type="entry name" value="C-type_lectin/snaclec_domain"/>
</dbReference>
<evidence type="ECO:0000313" key="6">
    <source>
        <dbReference type="Proteomes" id="UP000762676"/>
    </source>
</evidence>
<dbReference type="CDD" id="cd00033">
    <property type="entry name" value="CCP"/>
    <property type="match status" value="1"/>
</dbReference>
<accession>A0AAV4GPZ4</accession>
<dbReference type="InterPro" id="IPR035976">
    <property type="entry name" value="Sushi/SCR/CCP_sf"/>
</dbReference>
<dbReference type="SUPFAM" id="SSF57535">
    <property type="entry name" value="Complement control module/SCR domain"/>
    <property type="match status" value="1"/>
</dbReference>
<evidence type="ECO:0000256" key="1">
    <source>
        <dbReference type="ARBA" id="ARBA00022729"/>
    </source>
</evidence>
<name>A0AAV4GPZ4_9GAST</name>
<evidence type="ECO:0000313" key="5">
    <source>
        <dbReference type="EMBL" id="GFR87341.1"/>
    </source>
</evidence>
<dbReference type="InterPro" id="IPR016187">
    <property type="entry name" value="CTDL_fold"/>
</dbReference>
<evidence type="ECO:0000256" key="3">
    <source>
        <dbReference type="SAM" id="MobiDB-lite"/>
    </source>
</evidence>
<gene>
    <name evidence="5" type="ORF">ElyMa_004220800</name>
</gene>
<keyword evidence="6" id="KW-1185">Reference proteome</keyword>